<organism evidence="1 2">
    <name type="scientific">Alistipes inops</name>
    <dbReference type="NCBI Taxonomy" id="1501391"/>
    <lineage>
        <taxon>Bacteria</taxon>
        <taxon>Pseudomonadati</taxon>
        <taxon>Bacteroidota</taxon>
        <taxon>Bacteroidia</taxon>
        <taxon>Bacteroidales</taxon>
        <taxon>Rikenellaceae</taxon>
        <taxon>Alistipes</taxon>
    </lineage>
</organism>
<keyword evidence="2" id="KW-1185">Reference proteome</keyword>
<accession>A0ABR4YGM4</accession>
<sequence length="128" mass="15193">MAFMPSPDVVGKYESICIQKWHDPLTNYADFRKVDLREDTTFLMQSAKEAYYGKWQIKGEFLILTEMVPEDIPLCVSSGNRLRQWYYWIKDRNMLIRFIGQRQLVPVDTLVRISDERYYEASPWGDGL</sequence>
<name>A0ABR4YGM4_9BACT</name>
<evidence type="ECO:0000313" key="2">
    <source>
        <dbReference type="Proteomes" id="UP000030889"/>
    </source>
</evidence>
<evidence type="ECO:0000313" key="1">
    <source>
        <dbReference type="EMBL" id="KHE39361.1"/>
    </source>
</evidence>
<protein>
    <submittedName>
        <fullName evidence="1">Uncharacterized protein</fullName>
    </submittedName>
</protein>
<dbReference type="EMBL" id="JRGF01000046">
    <property type="protein sequence ID" value="KHE39361.1"/>
    <property type="molecule type" value="Genomic_DNA"/>
</dbReference>
<proteinExistence type="predicted"/>
<gene>
    <name evidence="1" type="ORF">LG35_10380</name>
</gene>
<reference evidence="1 2" key="1">
    <citation type="submission" date="2014-09" db="EMBL/GenBank/DDBJ databases">
        <title>Alistipes sp. 627, sp. nov., a novel member of the family Rikenellaceae isolated from human faeces.</title>
        <authorList>
            <person name="Shkoporov A.N."/>
            <person name="Chaplin A.V."/>
            <person name="Motuzova O.V."/>
            <person name="Kafarskaia L.I."/>
            <person name="Khokhlova E.V."/>
            <person name="Efimov B.A."/>
        </authorList>
    </citation>
    <scope>NUCLEOTIDE SEQUENCE [LARGE SCALE GENOMIC DNA]</scope>
    <source>
        <strain evidence="1 2">627</strain>
    </source>
</reference>
<dbReference type="Proteomes" id="UP000030889">
    <property type="component" value="Unassembled WGS sequence"/>
</dbReference>
<comment type="caution">
    <text evidence="1">The sequence shown here is derived from an EMBL/GenBank/DDBJ whole genome shotgun (WGS) entry which is preliminary data.</text>
</comment>